<comment type="caution">
    <text evidence="9">The sequence shown here is derived from an EMBL/GenBank/DDBJ whole genome shotgun (WGS) entry which is preliminary data.</text>
</comment>
<evidence type="ECO:0000256" key="4">
    <source>
        <dbReference type="ARBA" id="ARBA00022989"/>
    </source>
</evidence>
<evidence type="ECO:0000256" key="3">
    <source>
        <dbReference type="ARBA" id="ARBA00022692"/>
    </source>
</evidence>
<evidence type="ECO:0000256" key="7">
    <source>
        <dbReference type="SAM" id="Phobius"/>
    </source>
</evidence>
<feature type="transmembrane region" description="Helical" evidence="7">
    <location>
        <begin position="74"/>
        <end position="95"/>
    </location>
</feature>
<dbReference type="InterPro" id="IPR025937">
    <property type="entry name" value="PDGLE_dom"/>
</dbReference>
<feature type="transmembrane region" description="Helical" evidence="7">
    <location>
        <begin position="9"/>
        <end position="28"/>
    </location>
</feature>
<evidence type="ECO:0000313" key="9">
    <source>
        <dbReference type="EMBL" id="GCE01663.1"/>
    </source>
</evidence>
<keyword evidence="10" id="KW-1185">Reference proteome</keyword>
<keyword evidence="4 7" id="KW-1133">Transmembrane helix</keyword>
<dbReference type="EMBL" id="BIFH01000051">
    <property type="protein sequence ID" value="GCE01663.1"/>
    <property type="molecule type" value="Genomic_DNA"/>
</dbReference>
<proteinExistence type="predicted"/>
<keyword evidence="2" id="KW-1003">Cell membrane</keyword>
<name>A0A401Z488_9ACTN</name>
<dbReference type="Pfam" id="PF13190">
    <property type="entry name" value="PDGLE"/>
    <property type="match status" value="1"/>
</dbReference>
<dbReference type="AlphaFoldDB" id="A0A401Z488"/>
<dbReference type="GO" id="GO:0005886">
    <property type="term" value="C:plasma membrane"/>
    <property type="evidence" value="ECO:0007669"/>
    <property type="project" value="UniProtKB-SubCell"/>
</dbReference>
<evidence type="ECO:0000313" key="10">
    <source>
        <dbReference type="Proteomes" id="UP000286931"/>
    </source>
</evidence>
<sequence>MTRVRTRTLLIAGAVLALILAGFVSYYASQSPDGLEKVSADKGIDAKEQDHQLKDGPLADYNVKGVHNERLSGGLAGVIGVAATLVVGTGVFRLVRRRPSDAAPARPAHDAVDSGSGG</sequence>
<evidence type="ECO:0000256" key="5">
    <source>
        <dbReference type="ARBA" id="ARBA00023136"/>
    </source>
</evidence>
<protein>
    <recommendedName>
        <fullName evidence="8">PDGLE domain-containing protein</fullName>
    </recommendedName>
</protein>
<comment type="subcellular location">
    <subcellularLocation>
        <location evidence="1">Cell membrane</location>
    </subcellularLocation>
</comment>
<evidence type="ECO:0000256" key="1">
    <source>
        <dbReference type="ARBA" id="ARBA00004236"/>
    </source>
</evidence>
<feature type="domain" description="PDGLE" evidence="8">
    <location>
        <begin position="7"/>
        <end position="97"/>
    </location>
</feature>
<keyword evidence="3 7" id="KW-0812">Transmembrane</keyword>
<gene>
    <name evidence="9" type="ORF">EHYA_09432</name>
</gene>
<feature type="region of interest" description="Disordered" evidence="6">
    <location>
        <begin position="98"/>
        <end position="118"/>
    </location>
</feature>
<keyword evidence="5 7" id="KW-0472">Membrane</keyword>
<evidence type="ECO:0000259" key="8">
    <source>
        <dbReference type="Pfam" id="PF13190"/>
    </source>
</evidence>
<evidence type="ECO:0000256" key="6">
    <source>
        <dbReference type="SAM" id="MobiDB-lite"/>
    </source>
</evidence>
<accession>A0A401Z488</accession>
<reference evidence="9 10" key="1">
    <citation type="submission" date="2018-12" db="EMBL/GenBank/DDBJ databases">
        <title>Draft genome sequence of Embleya hyalina NBRC 13850T.</title>
        <authorList>
            <person name="Komaki H."/>
            <person name="Hosoyama A."/>
            <person name="Kimura A."/>
            <person name="Ichikawa N."/>
            <person name="Tamura T."/>
        </authorList>
    </citation>
    <scope>NUCLEOTIDE SEQUENCE [LARGE SCALE GENOMIC DNA]</scope>
    <source>
        <strain evidence="9 10">NBRC 13850</strain>
    </source>
</reference>
<organism evidence="9 10">
    <name type="scientific">Embleya hyalina</name>
    <dbReference type="NCBI Taxonomy" id="516124"/>
    <lineage>
        <taxon>Bacteria</taxon>
        <taxon>Bacillati</taxon>
        <taxon>Actinomycetota</taxon>
        <taxon>Actinomycetes</taxon>
        <taxon>Kitasatosporales</taxon>
        <taxon>Streptomycetaceae</taxon>
        <taxon>Embleya</taxon>
    </lineage>
</organism>
<dbReference type="Proteomes" id="UP000286931">
    <property type="component" value="Unassembled WGS sequence"/>
</dbReference>
<evidence type="ECO:0000256" key="2">
    <source>
        <dbReference type="ARBA" id="ARBA00022475"/>
    </source>
</evidence>